<dbReference type="CDD" id="cd01852">
    <property type="entry name" value="AIG1"/>
    <property type="match status" value="1"/>
</dbReference>
<comment type="caution">
    <text evidence="6">The sequence shown here is derived from an EMBL/GenBank/DDBJ whole genome shotgun (WGS) entry which is preliminary data.</text>
</comment>
<evidence type="ECO:0000256" key="3">
    <source>
        <dbReference type="ARBA" id="ARBA00023134"/>
    </source>
</evidence>
<dbReference type="EMBL" id="JAUHHV010000004">
    <property type="protein sequence ID" value="KAK1427565.1"/>
    <property type="molecule type" value="Genomic_DNA"/>
</dbReference>
<reference evidence="6" key="1">
    <citation type="journal article" date="2023" name="bioRxiv">
        <title>Improved chromosome-level genome assembly for marigold (Tagetes erecta).</title>
        <authorList>
            <person name="Jiang F."/>
            <person name="Yuan L."/>
            <person name="Wang S."/>
            <person name="Wang H."/>
            <person name="Xu D."/>
            <person name="Wang A."/>
            <person name="Fan W."/>
        </authorList>
    </citation>
    <scope>NUCLEOTIDE SEQUENCE</scope>
    <source>
        <strain evidence="6">WSJ</strain>
        <tissue evidence="6">Leaf</tissue>
    </source>
</reference>
<proteinExistence type="inferred from homology"/>
<keyword evidence="7" id="KW-1185">Reference proteome</keyword>
<accession>A0AAD8KQK9</accession>
<dbReference type="AlphaFoldDB" id="A0AAD8KQK9"/>
<dbReference type="PANTHER" id="PTHR10903:SF184">
    <property type="entry name" value="GTP-BINDING PROTEIN A"/>
    <property type="match status" value="1"/>
</dbReference>
<gene>
    <name evidence="6" type="ORF">QVD17_16253</name>
</gene>
<organism evidence="6 7">
    <name type="scientific">Tagetes erecta</name>
    <name type="common">African marigold</name>
    <dbReference type="NCBI Taxonomy" id="13708"/>
    <lineage>
        <taxon>Eukaryota</taxon>
        <taxon>Viridiplantae</taxon>
        <taxon>Streptophyta</taxon>
        <taxon>Embryophyta</taxon>
        <taxon>Tracheophyta</taxon>
        <taxon>Spermatophyta</taxon>
        <taxon>Magnoliopsida</taxon>
        <taxon>eudicotyledons</taxon>
        <taxon>Gunneridae</taxon>
        <taxon>Pentapetalae</taxon>
        <taxon>asterids</taxon>
        <taxon>campanulids</taxon>
        <taxon>Asterales</taxon>
        <taxon>Asteraceae</taxon>
        <taxon>Asteroideae</taxon>
        <taxon>Heliantheae alliance</taxon>
        <taxon>Tageteae</taxon>
        <taxon>Tagetes</taxon>
    </lineage>
</organism>
<feature type="compositionally biased region" description="Basic and acidic residues" evidence="4">
    <location>
        <begin position="262"/>
        <end position="286"/>
    </location>
</feature>
<dbReference type="Pfam" id="PF04548">
    <property type="entry name" value="AIG1"/>
    <property type="match status" value="1"/>
</dbReference>
<dbReference type="InterPro" id="IPR027417">
    <property type="entry name" value="P-loop_NTPase"/>
</dbReference>
<dbReference type="Proteomes" id="UP001229421">
    <property type="component" value="Unassembled WGS sequence"/>
</dbReference>
<feature type="region of interest" description="Disordered" evidence="4">
    <location>
        <begin position="262"/>
        <end position="299"/>
    </location>
</feature>
<evidence type="ECO:0000256" key="1">
    <source>
        <dbReference type="ARBA" id="ARBA00008535"/>
    </source>
</evidence>
<keyword evidence="2" id="KW-0547">Nucleotide-binding</keyword>
<dbReference type="PANTHER" id="PTHR10903">
    <property type="entry name" value="GTPASE, IMAP FAMILY MEMBER-RELATED"/>
    <property type="match status" value="1"/>
</dbReference>
<protein>
    <recommendedName>
        <fullName evidence="5">AIG1-type G domain-containing protein</fullName>
    </recommendedName>
</protein>
<dbReference type="PROSITE" id="PS51720">
    <property type="entry name" value="G_AIG1"/>
    <property type="match status" value="1"/>
</dbReference>
<evidence type="ECO:0000313" key="7">
    <source>
        <dbReference type="Proteomes" id="UP001229421"/>
    </source>
</evidence>
<feature type="domain" description="AIG1-type G" evidence="5">
    <location>
        <begin position="13"/>
        <end position="220"/>
    </location>
</feature>
<dbReference type="InterPro" id="IPR006703">
    <property type="entry name" value="G_AIG1"/>
</dbReference>
<evidence type="ECO:0000256" key="2">
    <source>
        <dbReference type="ARBA" id="ARBA00022741"/>
    </source>
</evidence>
<evidence type="ECO:0000256" key="4">
    <source>
        <dbReference type="SAM" id="MobiDB-lite"/>
    </source>
</evidence>
<dbReference type="GO" id="GO:0005525">
    <property type="term" value="F:GTP binding"/>
    <property type="evidence" value="ECO:0007669"/>
    <property type="project" value="UniProtKB-KW"/>
</dbReference>
<dbReference type="FunFam" id="3.40.50.300:FF:000840">
    <property type="entry name" value="Immune-associated nucleotide-binding protein 9"/>
    <property type="match status" value="1"/>
</dbReference>
<evidence type="ECO:0000313" key="6">
    <source>
        <dbReference type="EMBL" id="KAK1427565.1"/>
    </source>
</evidence>
<sequence>MGGCSVEENQELPSALTLVLIGKTGNGKSATGNSILGTNSFDSKRSSSGVTLTSQLKTTHLENGRVINIIDTPGMFDTSADPEFIRNEIVSCIGMARDGIHAVLVVFSVCSRFSEEEHAVVDSLVALFGSKIYDYMIVVFTSGDELEEEAKNLNDFLRACSEQLKEILQLCGNRCVLFNNRTKDETKKSSQVEQLLSCVNMVSDKNAGEPYTSEIFAMFKEFSKEGSLLLSNTQLNVIIEKLEAKFNEIELKYQKLMEEERAAREKAESEAREEHKKHEEELKRLNEQLANAKRRCSVM</sequence>
<dbReference type="InterPro" id="IPR045058">
    <property type="entry name" value="GIMA/IAN/Toc"/>
</dbReference>
<dbReference type="SUPFAM" id="SSF52540">
    <property type="entry name" value="P-loop containing nucleoside triphosphate hydrolases"/>
    <property type="match status" value="1"/>
</dbReference>
<name>A0AAD8KQK9_TARER</name>
<dbReference type="Gene3D" id="3.40.50.300">
    <property type="entry name" value="P-loop containing nucleotide triphosphate hydrolases"/>
    <property type="match status" value="1"/>
</dbReference>
<evidence type="ECO:0000259" key="5">
    <source>
        <dbReference type="PROSITE" id="PS51720"/>
    </source>
</evidence>
<comment type="similarity">
    <text evidence="1">Belongs to the TRAFAC class TrmE-Era-EngA-EngB-Septin-like GTPase superfamily. AIG1/Toc34/Toc159-like paraseptin GTPase family. IAN subfamily.</text>
</comment>
<keyword evidence="3" id="KW-0342">GTP-binding</keyword>